<keyword evidence="4" id="KW-1185">Reference proteome</keyword>
<evidence type="ECO:0000313" key="3">
    <source>
        <dbReference type="EMBL" id="ORY46794.1"/>
    </source>
</evidence>
<gene>
    <name evidence="3" type="ORF">BCR33DRAFT_764513</name>
</gene>
<proteinExistence type="predicted"/>
<dbReference type="OrthoDB" id="2021138at2759"/>
<evidence type="ECO:0000256" key="2">
    <source>
        <dbReference type="SAM" id="Phobius"/>
    </source>
</evidence>
<feature type="transmembrane region" description="Helical" evidence="2">
    <location>
        <begin position="419"/>
        <end position="444"/>
    </location>
</feature>
<name>A0A1Y2CIY1_9FUNG</name>
<evidence type="ECO:0000313" key="4">
    <source>
        <dbReference type="Proteomes" id="UP000193642"/>
    </source>
</evidence>
<dbReference type="EMBL" id="MCGO01000015">
    <property type="protein sequence ID" value="ORY46794.1"/>
    <property type="molecule type" value="Genomic_DNA"/>
</dbReference>
<organism evidence="3 4">
    <name type="scientific">Rhizoclosmatium globosum</name>
    <dbReference type="NCBI Taxonomy" id="329046"/>
    <lineage>
        <taxon>Eukaryota</taxon>
        <taxon>Fungi</taxon>
        <taxon>Fungi incertae sedis</taxon>
        <taxon>Chytridiomycota</taxon>
        <taxon>Chytridiomycota incertae sedis</taxon>
        <taxon>Chytridiomycetes</taxon>
        <taxon>Chytridiales</taxon>
        <taxon>Chytriomycetaceae</taxon>
        <taxon>Rhizoclosmatium</taxon>
    </lineage>
</organism>
<accession>A0A1Y2CIY1</accession>
<reference evidence="3 4" key="1">
    <citation type="submission" date="2016-07" db="EMBL/GenBank/DDBJ databases">
        <title>Pervasive Adenine N6-methylation of Active Genes in Fungi.</title>
        <authorList>
            <consortium name="DOE Joint Genome Institute"/>
            <person name="Mondo S.J."/>
            <person name="Dannebaum R.O."/>
            <person name="Kuo R.C."/>
            <person name="Labutti K."/>
            <person name="Haridas S."/>
            <person name="Kuo A."/>
            <person name="Salamov A."/>
            <person name="Ahrendt S.R."/>
            <person name="Lipzen A."/>
            <person name="Sullivan W."/>
            <person name="Andreopoulos W.B."/>
            <person name="Clum A."/>
            <person name="Lindquist E."/>
            <person name="Daum C."/>
            <person name="Ramamoorthy G.K."/>
            <person name="Gryganskyi A."/>
            <person name="Culley D."/>
            <person name="Magnuson J.K."/>
            <person name="James T.Y."/>
            <person name="O'Malley M.A."/>
            <person name="Stajich J.E."/>
            <person name="Spatafora J.W."/>
            <person name="Visel A."/>
            <person name="Grigoriev I.V."/>
        </authorList>
    </citation>
    <scope>NUCLEOTIDE SEQUENCE [LARGE SCALE GENOMIC DNA]</scope>
    <source>
        <strain evidence="3 4">JEL800</strain>
    </source>
</reference>
<keyword evidence="2" id="KW-0812">Transmembrane</keyword>
<dbReference type="Proteomes" id="UP000193642">
    <property type="component" value="Unassembled WGS sequence"/>
</dbReference>
<keyword evidence="2" id="KW-1133">Transmembrane helix</keyword>
<keyword evidence="2" id="KW-0472">Membrane</keyword>
<evidence type="ECO:0000256" key="1">
    <source>
        <dbReference type="SAM" id="MobiDB-lite"/>
    </source>
</evidence>
<feature type="region of interest" description="Disordered" evidence="1">
    <location>
        <begin position="1"/>
        <end position="33"/>
    </location>
</feature>
<dbReference type="AlphaFoldDB" id="A0A1Y2CIY1"/>
<protein>
    <submittedName>
        <fullName evidence="3">Uncharacterized protein</fullName>
    </submittedName>
</protein>
<feature type="transmembrane region" description="Helical" evidence="2">
    <location>
        <begin position="154"/>
        <end position="174"/>
    </location>
</feature>
<comment type="caution">
    <text evidence="3">The sequence shown here is derived from an EMBL/GenBank/DDBJ whole genome shotgun (WGS) entry which is preliminary data.</text>
</comment>
<sequence>MFVDVKQDERDSLGGPEPETAFQSEPKEIPIPRWEDERNASHMSFASLRKQVYEAVEHEKEAMANASSYGVPSKHSGGSRGSSMSSLGNKVHPIIQWLNRTQDNIMKSAWFKSTVGFLAADRTKILMWFFLFFVMHAAVTTVFIISLWAIMPGIWVYNFMQLFVISCSLVAYVASARLSDIVRTSIAAGDLLKGRITLFQMADYWVKGPRAPAQKVIRANIHNYVQGDIDFAEVYNYGLPLADGLVGGWPGWPMANPMDSFQINGKGPVYVLQVLCDNGIQRPDIDPGIYTLTSIRRLSQDTRGFMAQMQFIFPPNSTIDDISGEIQNLGMDISVSTSWQINGRWSQMDSTLQFKVQETNLVPHIRAASTNIQQTHMQVSKTLGAAAHFAIMQYSATAAPVDCDYFGYSGSGMLSIPTLAIYLSAAGSALACLMKVFEIMWWAMAQNAIEYESYRRARRALRHPLRFAIDAAEMLATGMAAGEREEDICDLTTTRAIEELGNARIMYGEDSTTRDLDVGHLRIAEYGKVKTIVKDKKYGTYRPSAHPEWDEFIGK</sequence>
<feature type="compositionally biased region" description="Basic and acidic residues" evidence="1">
    <location>
        <begin position="1"/>
        <end position="12"/>
    </location>
</feature>
<feature type="transmembrane region" description="Helical" evidence="2">
    <location>
        <begin position="125"/>
        <end position="148"/>
    </location>
</feature>